<feature type="region of interest" description="Disordered" evidence="1">
    <location>
        <begin position="60"/>
        <end position="92"/>
    </location>
</feature>
<sequence length="92" mass="9986">MADNENVLLTVHGGTTPPTLAEAAAQLSVAERDLDSDFGVRPINPDRGLYAVKIPADRLPEQERPTTYKGPFSNPRIEAFGPIRGDDEEAPE</sequence>
<evidence type="ECO:0000313" key="2">
    <source>
        <dbReference type="EMBL" id="MDT0353911.1"/>
    </source>
</evidence>
<keyword evidence="3" id="KW-1185">Reference proteome</keyword>
<gene>
    <name evidence="2" type="ORF">RM445_30960</name>
</gene>
<reference evidence="3" key="1">
    <citation type="submission" date="2023-07" db="EMBL/GenBank/DDBJ databases">
        <title>30 novel species of actinomycetes from the DSMZ collection.</title>
        <authorList>
            <person name="Nouioui I."/>
        </authorList>
    </citation>
    <scope>NUCLEOTIDE SEQUENCE [LARGE SCALE GENOMIC DNA]</scope>
    <source>
        <strain evidence="3">DSM 45834</strain>
    </source>
</reference>
<organism evidence="2 3">
    <name type="scientific">Pseudonocardia charpentierae</name>
    <dbReference type="NCBI Taxonomy" id="3075545"/>
    <lineage>
        <taxon>Bacteria</taxon>
        <taxon>Bacillati</taxon>
        <taxon>Actinomycetota</taxon>
        <taxon>Actinomycetes</taxon>
        <taxon>Pseudonocardiales</taxon>
        <taxon>Pseudonocardiaceae</taxon>
        <taxon>Pseudonocardia</taxon>
    </lineage>
</organism>
<name>A0ABU2NJJ1_9PSEU</name>
<protein>
    <submittedName>
        <fullName evidence="2">Uncharacterized protein</fullName>
    </submittedName>
</protein>
<evidence type="ECO:0000313" key="3">
    <source>
        <dbReference type="Proteomes" id="UP001183202"/>
    </source>
</evidence>
<dbReference type="EMBL" id="JAVREJ010000052">
    <property type="protein sequence ID" value="MDT0353911.1"/>
    <property type="molecule type" value="Genomic_DNA"/>
</dbReference>
<proteinExistence type="predicted"/>
<comment type="caution">
    <text evidence="2">The sequence shown here is derived from an EMBL/GenBank/DDBJ whole genome shotgun (WGS) entry which is preliminary data.</text>
</comment>
<accession>A0ABU2NJJ1</accession>
<evidence type="ECO:0000256" key="1">
    <source>
        <dbReference type="SAM" id="MobiDB-lite"/>
    </source>
</evidence>
<dbReference type="Proteomes" id="UP001183202">
    <property type="component" value="Unassembled WGS sequence"/>
</dbReference>
<dbReference type="RefSeq" id="WP_311560421.1">
    <property type="nucleotide sequence ID" value="NZ_JAVREJ010000052.1"/>
</dbReference>